<sequence length="209" mass="22754">MAQALTLNVLPRDKAGKGSARAARRDGLVPAVIYGAKKPPVMVTIKLNELIALLNRGGFLSHQYELSVDGKKERVLPRDIQLHPVTDTPLHVDFLRLAKGSKVTVEVPVHFFNEEKCAGLKRGGVLNIVRHEVELNVPATDIPESIDIDLASFDVGDSIKISTVSLPEGCEPTITDRDFTIATIAAPSSMRSEESEESEEAETEESSED</sequence>
<dbReference type="Pfam" id="PF01386">
    <property type="entry name" value="Ribosomal_L25p"/>
    <property type="match status" value="1"/>
</dbReference>
<dbReference type="GO" id="GO:0006412">
    <property type="term" value="P:translation"/>
    <property type="evidence" value="ECO:0007669"/>
    <property type="project" value="UniProtKB-UniRule"/>
</dbReference>
<evidence type="ECO:0000313" key="12">
    <source>
        <dbReference type="Proteomes" id="UP000325187"/>
    </source>
</evidence>
<gene>
    <name evidence="5 9" type="primary">rplY</name>
    <name evidence="5" type="synonym">ctc</name>
    <name evidence="9" type="ORF">JCM17844_16490</name>
    <name evidence="10" type="ORF">JCM17845_04940</name>
</gene>
<dbReference type="PANTHER" id="PTHR33284:SF1">
    <property type="entry name" value="RIBOSOMAL PROTEIN L25_GLN-TRNA SYNTHETASE, ANTI-CODON-BINDING DOMAIN-CONTAINING PROTEIN"/>
    <property type="match status" value="1"/>
</dbReference>
<evidence type="ECO:0000256" key="3">
    <source>
        <dbReference type="ARBA" id="ARBA00022980"/>
    </source>
</evidence>
<dbReference type="NCBIfam" id="TIGR00731">
    <property type="entry name" value="bL25_bact_ctc"/>
    <property type="match status" value="1"/>
</dbReference>
<keyword evidence="1 5" id="KW-0699">rRNA-binding</keyword>
<feature type="region of interest" description="Disordered" evidence="6">
    <location>
        <begin position="185"/>
        <end position="209"/>
    </location>
</feature>
<evidence type="ECO:0000256" key="4">
    <source>
        <dbReference type="ARBA" id="ARBA00023274"/>
    </source>
</evidence>
<dbReference type="AlphaFoldDB" id="A0A5A7MPM2"/>
<evidence type="ECO:0000256" key="6">
    <source>
        <dbReference type="SAM" id="MobiDB-lite"/>
    </source>
</evidence>
<dbReference type="Gene3D" id="2.170.120.20">
    <property type="entry name" value="Ribosomal protein L25, beta domain"/>
    <property type="match status" value="1"/>
</dbReference>
<feature type="domain" description="Large ribosomal subunit protein bL25 beta" evidence="8">
    <location>
        <begin position="102"/>
        <end position="187"/>
    </location>
</feature>
<organism evidence="9 11">
    <name type="scientific">Iodidimonas gelatinilytica</name>
    <dbReference type="NCBI Taxonomy" id="1236966"/>
    <lineage>
        <taxon>Bacteria</taxon>
        <taxon>Pseudomonadati</taxon>
        <taxon>Pseudomonadota</taxon>
        <taxon>Alphaproteobacteria</taxon>
        <taxon>Iodidimonadales</taxon>
        <taxon>Iodidimonadaceae</taxon>
        <taxon>Iodidimonas</taxon>
    </lineage>
</organism>
<dbReference type="PANTHER" id="PTHR33284">
    <property type="entry name" value="RIBOSOMAL PROTEIN L25/GLN-TRNA SYNTHETASE, ANTI-CODON-BINDING DOMAIN-CONTAINING PROTEIN"/>
    <property type="match status" value="1"/>
</dbReference>
<evidence type="ECO:0000313" key="9">
    <source>
        <dbReference type="EMBL" id="GEQ98012.1"/>
    </source>
</evidence>
<name>A0A5A7MPM2_9PROT</name>
<evidence type="ECO:0000256" key="1">
    <source>
        <dbReference type="ARBA" id="ARBA00022730"/>
    </source>
</evidence>
<dbReference type="Pfam" id="PF14693">
    <property type="entry name" value="Ribosomal_TL5_C"/>
    <property type="match status" value="1"/>
</dbReference>
<dbReference type="NCBIfam" id="NF004128">
    <property type="entry name" value="PRK05618.1-2"/>
    <property type="match status" value="1"/>
</dbReference>
<dbReference type="InterPro" id="IPR011035">
    <property type="entry name" value="Ribosomal_bL25/Gln-tRNA_synth"/>
</dbReference>
<dbReference type="InterPro" id="IPR020057">
    <property type="entry name" value="Ribosomal_bL25_b-dom"/>
</dbReference>
<dbReference type="InterPro" id="IPR029751">
    <property type="entry name" value="Ribosomal_L25_dom"/>
</dbReference>
<evidence type="ECO:0000256" key="5">
    <source>
        <dbReference type="HAMAP-Rule" id="MF_01334"/>
    </source>
</evidence>
<dbReference type="InterPro" id="IPR001021">
    <property type="entry name" value="Ribosomal_bL25_long"/>
</dbReference>
<dbReference type="NCBIfam" id="NF004612">
    <property type="entry name" value="PRK05943.1"/>
    <property type="match status" value="1"/>
</dbReference>
<evidence type="ECO:0000259" key="7">
    <source>
        <dbReference type="Pfam" id="PF01386"/>
    </source>
</evidence>
<keyword evidence="12" id="KW-1185">Reference proteome</keyword>
<dbReference type="GO" id="GO:0003735">
    <property type="term" value="F:structural constituent of ribosome"/>
    <property type="evidence" value="ECO:0007669"/>
    <property type="project" value="InterPro"/>
</dbReference>
<dbReference type="Proteomes" id="UP000325187">
    <property type="component" value="Unassembled WGS sequence"/>
</dbReference>
<dbReference type="InterPro" id="IPR037121">
    <property type="entry name" value="Ribosomal_bL25_C"/>
</dbReference>
<proteinExistence type="inferred from homology"/>
<accession>A0A5A7MPM2</accession>
<comment type="caution">
    <text evidence="9">The sequence shown here is derived from an EMBL/GenBank/DDBJ whole genome shotgun (WGS) entry which is preliminary data.</text>
</comment>
<dbReference type="CDD" id="cd00495">
    <property type="entry name" value="Ribosomal_L25_TL5_CTC"/>
    <property type="match status" value="1"/>
</dbReference>
<comment type="similarity">
    <text evidence="5">Belongs to the bacterial ribosomal protein bL25 family. CTC subfamily.</text>
</comment>
<protein>
    <recommendedName>
        <fullName evidence="5">Large ribosomal subunit protein bL25</fullName>
    </recommendedName>
    <alternativeName>
        <fullName evidence="5">General stress protein CTC</fullName>
    </alternativeName>
</protein>
<dbReference type="GO" id="GO:0008097">
    <property type="term" value="F:5S rRNA binding"/>
    <property type="evidence" value="ECO:0007669"/>
    <property type="project" value="InterPro"/>
</dbReference>
<reference evidence="11 12" key="1">
    <citation type="submission" date="2019-09" db="EMBL/GenBank/DDBJ databases">
        <title>NBRP : Genome information of microbial organism related human and environment.</title>
        <authorList>
            <person name="Hattori M."/>
            <person name="Oshima K."/>
            <person name="Inaba H."/>
            <person name="Suda W."/>
            <person name="Sakamoto M."/>
            <person name="Iino T."/>
            <person name="Kitahara M."/>
            <person name="Oshida Y."/>
            <person name="Iida T."/>
            <person name="Kudo T."/>
            <person name="Itoh T."/>
            <person name="Ohkuma M."/>
        </authorList>
    </citation>
    <scope>NUCLEOTIDE SEQUENCE [LARGE SCALE GENOMIC DNA]</scope>
    <source>
        <strain evidence="9 11">Hi-2</strain>
        <strain evidence="10 12">Mie-1</strain>
    </source>
</reference>
<evidence type="ECO:0000313" key="11">
    <source>
        <dbReference type="Proteomes" id="UP000322084"/>
    </source>
</evidence>
<dbReference type="HAMAP" id="MF_01334">
    <property type="entry name" value="Ribosomal_bL25_CTC"/>
    <property type="match status" value="1"/>
</dbReference>
<dbReference type="InterPro" id="IPR020056">
    <property type="entry name" value="Rbsml_bL25/Gln-tRNA_synth_N"/>
</dbReference>
<dbReference type="EMBL" id="BKCL01000004">
    <property type="protein sequence ID" value="GEQ98012.1"/>
    <property type="molecule type" value="Genomic_DNA"/>
</dbReference>
<keyword evidence="3 5" id="KW-0689">Ribosomal protein</keyword>
<evidence type="ECO:0000256" key="2">
    <source>
        <dbReference type="ARBA" id="ARBA00022884"/>
    </source>
</evidence>
<dbReference type="GO" id="GO:0022625">
    <property type="term" value="C:cytosolic large ribosomal subunit"/>
    <property type="evidence" value="ECO:0007669"/>
    <property type="project" value="TreeGrafter"/>
</dbReference>
<dbReference type="Proteomes" id="UP000322084">
    <property type="component" value="Unassembled WGS sequence"/>
</dbReference>
<dbReference type="SUPFAM" id="SSF50715">
    <property type="entry name" value="Ribosomal protein L25-like"/>
    <property type="match status" value="1"/>
</dbReference>
<feature type="compositionally biased region" description="Acidic residues" evidence="6">
    <location>
        <begin position="194"/>
        <end position="209"/>
    </location>
</feature>
<feature type="domain" description="Large ribosomal subunit protein bL25 L25" evidence="7">
    <location>
        <begin position="7"/>
        <end position="94"/>
    </location>
</feature>
<accession>A0A5A7MV52</accession>
<evidence type="ECO:0000313" key="10">
    <source>
        <dbReference type="EMBL" id="GEQ99870.1"/>
    </source>
</evidence>
<keyword evidence="4 5" id="KW-0687">Ribonucleoprotein</keyword>
<dbReference type="EMBL" id="BKCM01000002">
    <property type="protein sequence ID" value="GEQ99870.1"/>
    <property type="molecule type" value="Genomic_DNA"/>
</dbReference>
<comment type="function">
    <text evidence="5">This is one of the proteins that binds to the 5S RNA in the ribosome where it forms part of the central protuberance.</text>
</comment>
<evidence type="ECO:0000259" key="8">
    <source>
        <dbReference type="Pfam" id="PF14693"/>
    </source>
</evidence>
<dbReference type="Gene3D" id="2.40.240.10">
    <property type="entry name" value="Ribosomal Protein L25, Chain P"/>
    <property type="match status" value="1"/>
</dbReference>
<comment type="subunit">
    <text evidence="5">Part of the 50S ribosomal subunit; part of the 5S rRNA/L5/L18/L25 subcomplex. Contacts the 5S rRNA. Binds to the 5S rRNA independently of L5 and L18.</text>
</comment>
<keyword evidence="2 5" id="KW-0694">RNA-binding</keyword>
<dbReference type="InterPro" id="IPR020930">
    <property type="entry name" value="Ribosomal_uL5_bac-type"/>
</dbReference>